<dbReference type="PROSITE" id="PS50109">
    <property type="entry name" value="HIS_KIN"/>
    <property type="match status" value="1"/>
</dbReference>
<evidence type="ECO:0000256" key="11">
    <source>
        <dbReference type="SAM" id="MobiDB-lite"/>
    </source>
</evidence>
<comment type="catalytic activity">
    <reaction evidence="1">
        <text>ATP + protein L-histidine = ADP + protein N-phospho-L-histidine.</text>
        <dbReference type="EC" id="2.7.13.3"/>
    </reaction>
</comment>
<evidence type="ECO:0000313" key="14">
    <source>
        <dbReference type="EMBL" id="MEX0429011.1"/>
    </source>
</evidence>
<dbReference type="InterPro" id="IPR003661">
    <property type="entry name" value="HisK_dim/P_dom"/>
</dbReference>
<dbReference type="SUPFAM" id="SSF55874">
    <property type="entry name" value="ATPase domain of HSP90 chaperone/DNA topoisomerase II/histidine kinase"/>
    <property type="match status" value="1"/>
</dbReference>
<keyword evidence="15" id="KW-1185">Reference proteome</keyword>
<evidence type="ECO:0000256" key="2">
    <source>
        <dbReference type="ARBA" id="ARBA00004370"/>
    </source>
</evidence>
<dbReference type="Proteomes" id="UP001556631">
    <property type="component" value="Unassembled WGS sequence"/>
</dbReference>
<dbReference type="Gene3D" id="3.30.565.10">
    <property type="entry name" value="Histidine kinase-like ATPase, C-terminal domain"/>
    <property type="match status" value="1"/>
</dbReference>
<evidence type="ECO:0000256" key="4">
    <source>
        <dbReference type="ARBA" id="ARBA00022553"/>
    </source>
</evidence>
<keyword evidence="8 12" id="KW-1133">Transmembrane helix</keyword>
<sequence>MTAAAASDGLTIAPAALVTAVCFYTSWRISAAASPTWLVAATAVLGVQSVSLAALQVTNPHLTAQQHGWMALADLVLLGTVLALRAAGSTTVMYRYPTAIGAAAGLAVGLLRVTAVSRFAPSDPGLAQRVLVAAAGISLAGALAYLVLRAAPVALVVRERLVSALFLLTAGHTVNSLDGAAQHALNTLVTLGCSVLAAVALFGASVGMLRRTLLEESGVTTTLRSRLETVEQDERRHRARIHEIESMMAGIVSASELLRQRHDIPTERRAHLEEMIHEELGRLERLLRAQHEARQNVARLDPPLDIPAPRACHPGEHAGGETVSMPVPPTAPSTVTPSVPAGTVDLDRTIGHLALAHEAKGTSVEWRPCGCLVNGCADDITEVLNILLDNAARHGDATASVSVRQAPHAVEILVTDHGPGIAPEIRDQLFQWGARGPGSPGQGIGLHIAQDLMQKAGGYLKVGDPAPAECGVTFVVGLPRVEADDGILA</sequence>
<keyword evidence="4" id="KW-0597">Phosphoprotein</keyword>
<dbReference type="PRINTS" id="PR00344">
    <property type="entry name" value="BCTRLSENSOR"/>
</dbReference>
<evidence type="ECO:0000313" key="15">
    <source>
        <dbReference type="Proteomes" id="UP001556631"/>
    </source>
</evidence>
<dbReference type="EC" id="2.7.13.3" evidence="3"/>
<dbReference type="InterPro" id="IPR005467">
    <property type="entry name" value="His_kinase_dom"/>
</dbReference>
<keyword evidence="14" id="KW-0067">ATP-binding</keyword>
<evidence type="ECO:0000256" key="5">
    <source>
        <dbReference type="ARBA" id="ARBA00022679"/>
    </source>
</evidence>
<dbReference type="InterPro" id="IPR050428">
    <property type="entry name" value="TCS_sensor_his_kinase"/>
</dbReference>
<comment type="subcellular location">
    <subcellularLocation>
        <location evidence="2">Membrane</location>
    </subcellularLocation>
</comment>
<evidence type="ECO:0000256" key="9">
    <source>
        <dbReference type="ARBA" id="ARBA00023012"/>
    </source>
</evidence>
<keyword evidence="10 12" id="KW-0472">Membrane</keyword>
<gene>
    <name evidence="14" type="ORF">AB3X52_15390</name>
</gene>
<keyword evidence="5" id="KW-0808">Transferase</keyword>
<dbReference type="GO" id="GO:0005524">
    <property type="term" value="F:ATP binding"/>
    <property type="evidence" value="ECO:0007669"/>
    <property type="project" value="UniProtKB-KW"/>
</dbReference>
<comment type="caution">
    <text evidence="14">The sequence shown here is derived from an EMBL/GenBank/DDBJ whole genome shotgun (WGS) entry which is preliminary data.</text>
</comment>
<feature type="transmembrane region" description="Helical" evidence="12">
    <location>
        <begin position="183"/>
        <end position="204"/>
    </location>
</feature>
<proteinExistence type="predicted"/>
<feature type="transmembrane region" description="Helical" evidence="12">
    <location>
        <begin position="99"/>
        <end position="120"/>
    </location>
</feature>
<dbReference type="InterPro" id="IPR036890">
    <property type="entry name" value="HATPase_C_sf"/>
</dbReference>
<feature type="domain" description="Histidine kinase" evidence="13">
    <location>
        <begin position="239"/>
        <end position="482"/>
    </location>
</feature>
<protein>
    <recommendedName>
        <fullName evidence="3">histidine kinase</fullName>
        <ecNumber evidence="3">2.7.13.3</ecNumber>
    </recommendedName>
</protein>
<dbReference type="RefSeq" id="WP_367994980.1">
    <property type="nucleotide sequence ID" value="NZ_JBFPJR010000031.1"/>
</dbReference>
<feature type="transmembrane region" description="Helical" evidence="12">
    <location>
        <begin position="69"/>
        <end position="87"/>
    </location>
</feature>
<evidence type="ECO:0000259" key="13">
    <source>
        <dbReference type="PROSITE" id="PS50109"/>
    </source>
</evidence>
<dbReference type="InterPro" id="IPR004358">
    <property type="entry name" value="Sig_transdc_His_kin-like_C"/>
</dbReference>
<keyword evidence="6 12" id="KW-0812">Transmembrane</keyword>
<dbReference type="PANTHER" id="PTHR45436:SF5">
    <property type="entry name" value="SENSOR HISTIDINE KINASE TRCS"/>
    <property type="match status" value="1"/>
</dbReference>
<evidence type="ECO:0000256" key="10">
    <source>
        <dbReference type="ARBA" id="ARBA00023136"/>
    </source>
</evidence>
<evidence type="ECO:0000256" key="6">
    <source>
        <dbReference type="ARBA" id="ARBA00022692"/>
    </source>
</evidence>
<name>A0ABV3T1C8_9ACTN</name>
<dbReference type="CDD" id="cd00082">
    <property type="entry name" value="HisKA"/>
    <property type="match status" value="1"/>
</dbReference>
<feature type="region of interest" description="Disordered" evidence="11">
    <location>
        <begin position="301"/>
        <end position="339"/>
    </location>
</feature>
<keyword evidence="9" id="KW-0902">Two-component regulatory system</keyword>
<evidence type="ECO:0000256" key="12">
    <source>
        <dbReference type="SAM" id="Phobius"/>
    </source>
</evidence>
<reference evidence="14 15" key="1">
    <citation type="submission" date="2024-07" db="EMBL/GenBank/DDBJ databases">
        <authorList>
            <person name="Lee S."/>
            <person name="Kang M."/>
        </authorList>
    </citation>
    <scope>NUCLEOTIDE SEQUENCE [LARGE SCALE GENOMIC DNA]</scope>
    <source>
        <strain evidence="14 15">DS6</strain>
    </source>
</reference>
<evidence type="ECO:0000256" key="1">
    <source>
        <dbReference type="ARBA" id="ARBA00000085"/>
    </source>
</evidence>
<dbReference type="SMART" id="SM00387">
    <property type="entry name" value="HATPase_c"/>
    <property type="match status" value="1"/>
</dbReference>
<dbReference type="PANTHER" id="PTHR45436">
    <property type="entry name" value="SENSOR HISTIDINE KINASE YKOH"/>
    <property type="match status" value="1"/>
</dbReference>
<organism evidence="14 15">
    <name type="scientific">Nocardioides eburneus</name>
    <dbReference type="NCBI Taxonomy" id="3231482"/>
    <lineage>
        <taxon>Bacteria</taxon>
        <taxon>Bacillati</taxon>
        <taxon>Actinomycetota</taxon>
        <taxon>Actinomycetes</taxon>
        <taxon>Propionibacteriales</taxon>
        <taxon>Nocardioidaceae</taxon>
        <taxon>Nocardioides</taxon>
    </lineage>
</organism>
<dbReference type="EMBL" id="JBFPJR010000031">
    <property type="protein sequence ID" value="MEX0429011.1"/>
    <property type="molecule type" value="Genomic_DNA"/>
</dbReference>
<feature type="transmembrane region" description="Helical" evidence="12">
    <location>
        <begin position="126"/>
        <end position="148"/>
    </location>
</feature>
<keyword evidence="14" id="KW-0547">Nucleotide-binding</keyword>
<evidence type="ECO:0000256" key="7">
    <source>
        <dbReference type="ARBA" id="ARBA00022777"/>
    </source>
</evidence>
<feature type="transmembrane region" description="Helical" evidence="12">
    <location>
        <begin position="6"/>
        <end position="25"/>
    </location>
</feature>
<evidence type="ECO:0000256" key="8">
    <source>
        <dbReference type="ARBA" id="ARBA00022989"/>
    </source>
</evidence>
<evidence type="ECO:0000256" key="3">
    <source>
        <dbReference type="ARBA" id="ARBA00012438"/>
    </source>
</evidence>
<dbReference type="Pfam" id="PF02518">
    <property type="entry name" value="HATPase_c"/>
    <property type="match status" value="1"/>
</dbReference>
<feature type="transmembrane region" description="Helical" evidence="12">
    <location>
        <begin position="37"/>
        <end position="57"/>
    </location>
</feature>
<keyword evidence="7" id="KW-0418">Kinase</keyword>
<dbReference type="InterPro" id="IPR003594">
    <property type="entry name" value="HATPase_dom"/>
</dbReference>
<accession>A0ABV3T1C8</accession>